<dbReference type="SUPFAM" id="SSF160527">
    <property type="entry name" value="V-type ATPase subunit E-like"/>
    <property type="match status" value="1"/>
</dbReference>
<dbReference type="InterPro" id="IPR038495">
    <property type="entry name" value="ATPase_E_C"/>
</dbReference>
<reference evidence="4" key="1">
    <citation type="submission" date="2020-10" db="EMBL/GenBank/DDBJ databases">
        <authorList>
            <person name="Gilroy R."/>
        </authorList>
    </citation>
    <scope>NUCLEOTIDE SEQUENCE</scope>
    <source>
        <strain evidence="4">ChiGjej1B1-1684</strain>
    </source>
</reference>
<gene>
    <name evidence="4" type="ORF">IAD22_04290</name>
</gene>
<sequence>MNGLDKIIKKIESDSQEACRAMISEAELKAKEILSAGEKNCEEIKKREEIRCETACADVRARAKSAAELEIRKGKLLARQTVISDMLEKSKNSLKNLDKEEYFSLILKMVEKYSEKQDGVIVFSKKDTDRMDKNFISKINKVSAGKLTLGEPDRKIDSGFVLVYGDIEINCSFDTIFTVEKEKLTDVVSAVLFDK</sequence>
<evidence type="ECO:0000256" key="3">
    <source>
        <dbReference type="ARBA" id="ARBA00023065"/>
    </source>
</evidence>
<dbReference type="AlphaFoldDB" id="A0A9D1LYA8"/>
<evidence type="ECO:0000313" key="4">
    <source>
        <dbReference type="EMBL" id="HIU50214.1"/>
    </source>
</evidence>
<dbReference type="EMBL" id="DVNG01000060">
    <property type="protein sequence ID" value="HIU50214.1"/>
    <property type="molecule type" value="Genomic_DNA"/>
</dbReference>
<dbReference type="Proteomes" id="UP000824118">
    <property type="component" value="Unassembled WGS sequence"/>
</dbReference>
<proteinExistence type="inferred from homology"/>
<organism evidence="4 5">
    <name type="scientific">Candidatus Limousia pullorum</name>
    <dbReference type="NCBI Taxonomy" id="2840860"/>
    <lineage>
        <taxon>Bacteria</taxon>
        <taxon>Bacillati</taxon>
        <taxon>Bacillota</taxon>
        <taxon>Clostridia</taxon>
        <taxon>Eubacteriales</taxon>
        <taxon>Oscillospiraceae</taxon>
        <taxon>Oscillospiraceae incertae sedis</taxon>
        <taxon>Candidatus Limousia</taxon>
    </lineage>
</organism>
<evidence type="ECO:0000256" key="1">
    <source>
        <dbReference type="ARBA" id="ARBA00005901"/>
    </source>
</evidence>
<evidence type="ECO:0008006" key="6">
    <source>
        <dbReference type="Google" id="ProtNLM"/>
    </source>
</evidence>
<comment type="similarity">
    <text evidence="1">Belongs to the V-ATPase E subunit family.</text>
</comment>
<name>A0A9D1LYA8_9FIRM</name>
<accession>A0A9D1LYA8</accession>
<dbReference type="GO" id="GO:0033178">
    <property type="term" value="C:proton-transporting two-sector ATPase complex, catalytic domain"/>
    <property type="evidence" value="ECO:0007669"/>
    <property type="project" value="InterPro"/>
</dbReference>
<dbReference type="GO" id="GO:0046961">
    <property type="term" value="F:proton-transporting ATPase activity, rotational mechanism"/>
    <property type="evidence" value="ECO:0007669"/>
    <property type="project" value="InterPro"/>
</dbReference>
<protein>
    <recommendedName>
        <fullName evidence="6">V-type proton ATPase subunit E</fullName>
    </recommendedName>
</protein>
<keyword evidence="2" id="KW-0813">Transport</keyword>
<dbReference type="InterPro" id="IPR002842">
    <property type="entry name" value="ATPase_V1_Esu"/>
</dbReference>
<dbReference type="Gene3D" id="3.30.2320.30">
    <property type="entry name" value="ATP synthase, E subunit, C-terminal"/>
    <property type="match status" value="1"/>
</dbReference>
<evidence type="ECO:0000256" key="2">
    <source>
        <dbReference type="ARBA" id="ARBA00022448"/>
    </source>
</evidence>
<keyword evidence="3" id="KW-0406">Ion transport</keyword>
<evidence type="ECO:0000313" key="5">
    <source>
        <dbReference type="Proteomes" id="UP000824118"/>
    </source>
</evidence>
<reference evidence="4" key="2">
    <citation type="journal article" date="2021" name="PeerJ">
        <title>Extensive microbial diversity within the chicken gut microbiome revealed by metagenomics and culture.</title>
        <authorList>
            <person name="Gilroy R."/>
            <person name="Ravi A."/>
            <person name="Getino M."/>
            <person name="Pursley I."/>
            <person name="Horton D.L."/>
            <person name="Alikhan N.F."/>
            <person name="Baker D."/>
            <person name="Gharbi K."/>
            <person name="Hall N."/>
            <person name="Watson M."/>
            <person name="Adriaenssens E.M."/>
            <person name="Foster-Nyarko E."/>
            <person name="Jarju S."/>
            <person name="Secka A."/>
            <person name="Antonio M."/>
            <person name="Oren A."/>
            <person name="Chaudhuri R.R."/>
            <person name="La Ragione R."/>
            <person name="Hildebrand F."/>
            <person name="Pallen M.J."/>
        </authorList>
    </citation>
    <scope>NUCLEOTIDE SEQUENCE</scope>
    <source>
        <strain evidence="4">ChiGjej1B1-1684</strain>
    </source>
</reference>
<comment type="caution">
    <text evidence="4">The sequence shown here is derived from an EMBL/GenBank/DDBJ whole genome shotgun (WGS) entry which is preliminary data.</text>
</comment>
<dbReference type="Pfam" id="PF01991">
    <property type="entry name" value="vATP-synt_E"/>
    <property type="match status" value="1"/>
</dbReference>